<dbReference type="RefSeq" id="WP_124708068.1">
    <property type="nucleotide sequence ID" value="NZ_CP033972.1"/>
</dbReference>
<proteinExistence type="predicted"/>
<dbReference type="Proteomes" id="UP000271469">
    <property type="component" value="Chromosome"/>
</dbReference>
<keyword evidence="3" id="KW-1185">Reference proteome</keyword>
<dbReference type="OrthoDB" id="4843846at2"/>
<organism evidence="2 3">
    <name type="scientific">Gordonia insulae</name>
    <dbReference type="NCBI Taxonomy" id="2420509"/>
    <lineage>
        <taxon>Bacteria</taxon>
        <taxon>Bacillati</taxon>
        <taxon>Actinomycetota</taxon>
        <taxon>Actinomycetes</taxon>
        <taxon>Mycobacteriales</taxon>
        <taxon>Gordoniaceae</taxon>
        <taxon>Gordonia</taxon>
    </lineage>
</organism>
<name>A0A3G8JLM1_9ACTN</name>
<dbReference type="Pfam" id="PF14013">
    <property type="entry name" value="MT0933_antitox"/>
    <property type="match status" value="1"/>
</dbReference>
<accession>A0A3G8JLM1</accession>
<sequence>MDLKGLVDKAKAALKGNPSLIDKGGDTIDKVTGGKYAGHVNKAQDAVKKAVGAQDSPQAPRTPEQPRQDPPQANPPQPNPPQPNPPQQ</sequence>
<evidence type="ECO:0000313" key="3">
    <source>
        <dbReference type="Proteomes" id="UP000271469"/>
    </source>
</evidence>
<reference evidence="2 3" key="1">
    <citation type="submission" date="2018-11" db="EMBL/GenBank/DDBJ databases">
        <title>Gordonia insulae sp. nov., isolated from an island soil.</title>
        <authorList>
            <person name="Kim Y.S."/>
            <person name="Kim S.B."/>
        </authorList>
    </citation>
    <scope>NUCLEOTIDE SEQUENCE [LARGE SCALE GENOMIC DNA]</scope>
    <source>
        <strain evidence="2 3">MMS17-SY073</strain>
    </source>
</reference>
<evidence type="ECO:0000256" key="1">
    <source>
        <dbReference type="SAM" id="MobiDB-lite"/>
    </source>
</evidence>
<dbReference type="KEGG" id="gom:D7316_01935"/>
<dbReference type="EMBL" id="CP033972">
    <property type="protein sequence ID" value="AZG45339.1"/>
    <property type="molecule type" value="Genomic_DNA"/>
</dbReference>
<feature type="compositionally biased region" description="Pro residues" evidence="1">
    <location>
        <begin position="68"/>
        <end position="88"/>
    </location>
</feature>
<dbReference type="InterPro" id="IPR028037">
    <property type="entry name" value="Antitoxin_Rv0909/MT0933"/>
</dbReference>
<gene>
    <name evidence="2" type="ORF">D7316_01935</name>
</gene>
<evidence type="ECO:0008006" key="4">
    <source>
        <dbReference type="Google" id="ProtNLM"/>
    </source>
</evidence>
<protein>
    <recommendedName>
        <fullName evidence="4">Antitoxin</fullName>
    </recommendedName>
</protein>
<dbReference type="AlphaFoldDB" id="A0A3G8JLM1"/>
<feature type="region of interest" description="Disordered" evidence="1">
    <location>
        <begin position="46"/>
        <end position="88"/>
    </location>
</feature>
<evidence type="ECO:0000313" key="2">
    <source>
        <dbReference type="EMBL" id="AZG45339.1"/>
    </source>
</evidence>